<dbReference type="InterPro" id="IPR037737">
    <property type="entry name" value="Srf1"/>
</dbReference>
<evidence type="ECO:0000256" key="1">
    <source>
        <dbReference type="SAM" id="MobiDB-lite"/>
    </source>
</evidence>
<feature type="compositionally biased region" description="Polar residues" evidence="1">
    <location>
        <begin position="1"/>
        <end position="10"/>
    </location>
</feature>
<dbReference type="Proteomes" id="UP000054248">
    <property type="component" value="Unassembled WGS sequence"/>
</dbReference>
<dbReference type="PANTHER" id="PTHR36819">
    <property type="entry name" value="REGULATOR OF PHOSPHOLIPASE D SRF1"/>
    <property type="match status" value="1"/>
</dbReference>
<organism evidence="3 4">
    <name type="scientific">Tulasnella calospora MUT 4182</name>
    <dbReference type="NCBI Taxonomy" id="1051891"/>
    <lineage>
        <taxon>Eukaryota</taxon>
        <taxon>Fungi</taxon>
        <taxon>Dikarya</taxon>
        <taxon>Basidiomycota</taxon>
        <taxon>Agaricomycotina</taxon>
        <taxon>Agaricomycetes</taxon>
        <taxon>Cantharellales</taxon>
        <taxon>Tulasnellaceae</taxon>
        <taxon>Tulasnella</taxon>
    </lineage>
</organism>
<dbReference type="HOGENOM" id="CLU_877710_0_0_1"/>
<dbReference type="GO" id="GO:0000324">
    <property type="term" value="C:fungal-type vacuole"/>
    <property type="evidence" value="ECO:0007669"/>
    <property type="project" value="TreeGrafter"/>
</dbReference>
<protein>
    <submittedName>
        <fullName evidence="3">Uncharacterized protein</fullName>
    </submittedName>
</protein>
<proteinExistence type="predicted"/>
<reference evidence="3 4" key="1">
    <citation type="submission" date="2014-04" db="EMBL/GenBank/DDBJ databases">
        <authorList>
            <consortium name="DOE Joint Genome Institute"/>
            <person name="Kuo A."/>
            <person name="Girlanda M."/>
            <person name="Perotto S."/>
            <person name="Kohler A."/>
            <person name="Nagy L.G."/>
            <person name="Floudas D."/>
            <person name="Copeland A."/>
            <person name="Barry K.W."/>
            <person name="Cichocki N."/>
            <person name="Veneault-Fourrey C."/>
            <person name="LaButti K."/>
            <person name="Lindquist E.A."/>
            <person name="Lipzen A."/>
            <person name="Lundell T."/>
            <person name="Morin E."/>
            <person name="Murat C."/>
            <person name="Sun H."/>
            <person name="Tunlid A."/>
            <person name="Henrissat B."/>
            <person name="Grigoriev I.V."/>
            <person name="Hibbett D.S."/>
            <person name="Martin F."/>
            <person name="Nordberg H.P."/>
            <person name="Cantor M.N."/>
            <person name="Hua S.X."/>
        </authorList>
    </citation>
    <scope>NUCLEOTIDE SEQUENCE [LARGE SCALE GENOMIC DNA]</scope>
    <source>
        <strain evidence="3 4">MUT 4182</strain>
    </source>
</reference>
<evidence type="ECO:0000313" key="3">
    <source>
        <dbReference type="EMBL" id="KIO28770.1"/>
    </source>
</evidence>
<dbReference type="EMBL" id="KN822990">
    <property type="protein sequence ID" value="KIO28770.1"/>
    <property type="molecule type" value="Genomic_DNA"/>
</dbReference>
<keyword evidence="2" id="KW-0472">Membrane</keyword>
<accession>A0A0C3QD27</accession>
<dbReference type="AlphaFoldDB" id="A0A0C3QD27"/>
<sequence length="317" mass="34932">MASSSPLQQGSDPPIRKPSPDSPPKSATSSKFTTGPPRGLGSTKKLVVTVPPWAKHEQPVPDEDIFLSPITAYTAANGSNLRSTSSHERMPSDIASFTSSAPEQAPSGNWWTFTVPRMIKPVISESHGGEGRDGSVTPTSTSGDHDLEKAPRRRISKPRPGLKQIGRNRSSWIFGYALQTVGSNKGKEKRPEDLEYFGRPVGLWQTSAKLLHTLLEVVFICAWSASLALCFNDFFTTPLECGPASADRWWSDLPVMPNEVAERFQGTAEGRTLCREQLALICLAFVTLSSYCSNLVISLFRIIEKVKNYSRRSTYWN</sequence>
<keyword evidence="4" id="KW-1185">Reference proteome</keyword>
<feature type="region of interest" description="Disordered" evidence="1">
    <location>
        <begin position="124"/>
        <end position="164"/>
    </location>
</feature>
<gene>
    <name evidence="3" type="ORF">M407DRAFT_6555</name>
</gene>
<keyword evidence="2" id="KW-1133">Transmembrane helix</keyword>
<keyword evidence="2" id="KW-0812">Transmembrane</keyword>
<evidence type="ECO:0000313" key="4">
    <source>
        <dbReference type="Proteomes" id="UP000054248"/>
    </source>
</evidence>
<dbReference type="OrthoDB" id="1436450at2759"/>
<name>A0A0C3QD27_9AGAM</name>
<feature type="transmembrane region" description="Helical" evidence="2">
    <location>
        <begin position="278"/>
        <end position="303"/>
    </location>
</feature>
<reference evidence="4" key="2">
    <citation type="submission" date="2015-01" db="EMBL/GenBank/DDBJ databases">
        <title>Evolutionary Origins and Diversification of the Mycorrhizal Mutualists.</title>
        <authorList>
            <consortium name="DOE Joint Genome Institute"/>
            <consortium name="Mycorrhizal Genomics Consortium"/>
            <person name="Kohler A."/>
            <person name="Kuo A."/>
            <person name="Nagy L.G."/>
            <person name="Floudas D."/>
            <person name="Copeland A."/>
            <person name="Barry K.W."/>
            <person name="Cichocki N."/>
            <person name="Veneault-Fourrey C."/>
            <person name="LaButti K."/>
            <person name="Lindquist E.A."/>
            <person name="Lipzen A."/>
            <person name="Lundell T."/>
            <person name="Morin E."/>
            <person name="Murat C."/>
            <person name="Riley R."/>
            <person name="Ohm R."/>
            <person name="Sun H."/>
            <person name="Tunlid A."/>
            <person name="Henrissat B."/>
            <person name="Grigoriev I.V."/>
            <person name="Hibbett D.S."/>
            <person name="Martin F."/>
        </authorList>
    </citation>
    <scope>NUCLEOTIDE SEQUENCE [LARGE SCALE GENOMIC DNA]</scope>
    <source>
        <strain evidence="4">MUT 4182</strain>
    </source>
</reference>
<evidence type="ECO:0000256" key="2">
    <source>
        <dbReference type="SAM" id="Phobius"/>
    </source>
</evidence>
<dbReference type="GO" id="GO:0071944">
    <property type="term" value="C:cell periphery"/>
    <property type="evidence" value="ECO:0007669"/>
    <property type="project" value="TreeGrafter"/>
</dbReference>
<dbReference type="PANTHER" id="PTHR36819:SF1">
    <property type="entry name" value="REGULATOR OF PHOSPHOLIPASE D SRF1"/>
    <property type="match status" value="1"/>
</dbReference>
<feature type="region of interest" description="Disordered" evidence="1">
    <location>
        <begin position="1"/>
        <end position="45"/>
    </location>
</feature>